<dbReference type="PRINTS" id="PR00599">
    <property type="entry name" value="MAPEPTIDASE"/>
</dbReference>
<organism evidence="9 10">
    <name type="scientific">Candidatus Cardinium hertigii</name>
    <dbReference type="NCBI Taxonomy" id="247481"/>
    <lineage>
        <taxon>Bacteria</taxon>
        <taxon>Pseudomonadati</taxon>
        <taxon>Bacteroidota</taxon>
        <taxon>Cytophagia</taxon>
        <taxon>Cytophagales</taxon>
        <taxon>Amoebophilaceae</taxon>
        <taxon>Candidatus Cardinium</taxon>
    </lineage>
</organism>
<feature type="binding site" evidence="6">
    <location>
        <position position="201"/>
    </location>
    <ligand>
        <name>a divalent metal cation</name>
        <dbReference type="ChEBI" id="CHEBI:60240"/>
        <label>2</label>
        <note>catalytic</note>
    </ligand>
</feature>
<evidence type="ECO:0000256" key="6">
    <source>
        <dbReference type="HAMAP-Rule" id="MF_01974"/>
    </source>
</evidence>
<feature type="binding site" evidence="6">
    <location>
        <position position="168"/>
    </location>
    <ligand>
        <name>a divalent metal cation</name>
        <dbReference type="ChEBI" id="CHEBI:60240"/>
        <label>2</label>
        <note>catalytic</note>
    </ligand>
</feature>
<feature type="binding site" evidence="6">
    <location>
        <position position="175"/>
    </location>
    <ligand>
        <name>substrate</name>
    </ligand>
</feature>
<sequence length="252" mass="27280">MINRRTRAELKLLRQAGHIVALCHNTLKNVIQPGISGLALDAMVEEIIRSHNAYPVFKGYRGFPNATCISINDGVVHGIPTKQILTSGNIVSIDIGVKYKGYIGDSAWTYGVGKISDTQKFLLEHTEKALWEGLSVIKAGTHLSTISHAIGTYAVQHNLGIVKELSGHGVGTKLHEPPIILNYGKPNEGPRLQAGMVLAIEPILNLGNTAIKTLQDGWTIVTSDGKDSAHFEHTIVVEEEGYTVLTALMSNC</sequence>
<dbReference type="EMBL" id="RARA01000024">
    <property type="protein sequence ID" value="ROT47436.1"/>
    <property type="molecule type" value="Genomic_DNA"/>
</dbReference>
<feature type="binding site" evidence="6">
    <location>
        <position position="77"/>
    </location>
    <ligand>
        <name>substrate</name>
    </ligand>
</feature>
<protein>
    <recommendedName>
        <fullName evidence="6 7">Methionine aminopeptidase</fullName>
        <shortName evidence="6">MAP</shortName>
        <shortName evidence="6">MetAP</shortName>
        <ecNumber evidence="6 7">3.4.11.18</ecNumber>
    </recommendedName>
    <alternativeName>
        <fullName evidence="6">Peptidase M</fullName>
    </alternativeName>
</protein>
<dbReference type="Pfam" id="PF00557">
    <property type="entry name" value="Peptidase_M24"/>
    <property type="match status" value="1"/>
</dbReference>
<dbReference type="GO" id="GO:0004239">
    <property type="term" value="F:initiator methionyl aminopeptidase activity"/>
    <property type="evidence" value="ECO:0007669"/>
    <property type="project" value="UniProtKB-UniRule"/>
</dbReference>
<keyword evidence="4 6" id="KW-0479">Metal-binding</keyword>
<dbReference type="AlphaFoldDB" id="A0A3N2QCC1"/>
<comment type="function">
    <text evidence="1 6">Removes the N-terminal methionine from nascent proteins. The N-terminal methionine is often cleaved when the second residue in the primary sequence is small and uncharged (Met-Ala-, Cys, Gly, Pro, Ser, Thr, or Val). Requires deformylation of the N(alpha)-formylated initiator methionine before it can be hydrolyzed.</text>
</comment>
<dbReference type="GO" id="GO:0005829">
    <property type="term" value="C:cytosol"/>
    <property type="evidence" value="ECO:0007669"/>
    <property type="project" value="TreeGrafter"/>
</dbReference>
<feature type="binding site" evidence="6">
    <location>
        <position position="232"/>
    </location>
    <ligand>
        <name>a divalent metal cation</name>
        <dbReference type="ChEBI" id="CHEBI:60240"/>
        <label>2</label>
        <note>catalytic</note>
    </ligand>
</feature>
<accession>A0A3N2QCC1</accession>
<dbReference type="SUPFAM" id="SSF55920">
    <property type="entry name" value="Creatinase/aminopeptidase"/>
    <property type="match status" value="1"/>
</dbReference>
<feature type="binding site" evidence="6">
    <location>
        <position position="105"/>
    </location>
    <ligand>
        <name>a divalent metal cation</name>
        <dbReference type="ChEBI" id="CHEBI:60240"/>
        <label>2</label>
        <note>catalytic</note>
    </ligand>
</feature>
<keyword evidence="5 6" id="KW-0378">Hydrolase</keyword>
<evidence type="ECO:0000313" key="10">
    <source>
        <dbReference type="Proteomes" id="UP000270927"/>
    </source>
</evidence>
<comment type="catalytic activity">
    <reaction evidence="6 7">
        <text>Release of N-terminal amino acids, preferentially methionine, from peptides and arylamides.</text>
        <dbReference type="EC" id="3.4.11.18"/>
    </reaction>
</comment>
<keyword evidence="2 6" id="KW-0031">Aminopeptidase</keyword>
<name>A0A3N2QCC1_9BACT</name>
<evidence type="ECO:0000256" key="4">
    <source>
        <dbReference type="ARBA" id="ARBA00022723"/>
    </source>
</evidence>
<comment type="caution">
    <text evidence="9">The sequence shown here is derived from an EMBL/GenBank/DDBJ whole genome shotgun (WGS) entry which is preliminary data.</text>
</comment>
<dbReference type="OrthoDB" id="9802055at2"/>
<dbReference type="InterPro" id="IPR002467">
    <property type="entry name" value="Pept_M24A_MAP1"/>
</dbReference>
<dbReference type="EC" id="3.4.11.18" evidence="6 7"/>
<dbReference type="NCBIfam" id="TIGR00500">
    <property type="entry name" value="met_pdase_I"/>
    <property type="match status" value="1"/>
</dbReference>
<evidence type="ECO:0000313" key="9">
    <source>
        <dbReference type="EMBL" id="ROT47436.1"/>
    </source>
</evidence>
<feature type="domain" description="Peptidase M24" evidence="8">
    <location>
        <begin position="12"/>
        <end position="239"/>
    </location>
</feature>
<feature type="binding site" evidence="6">
    <location>
        <position position="105"/>
    </location>
    <ligand>
        <name>a divalent metal cation</name>
        <dbReference type="ChEBI" id="CHEBI:60240"/>
        <label>1</label>
    </ligand>
</feature>
<dbReference type="PANTHER" id="PTHR43330">
    <property type="entry name" value="METHIONINE AMINOPEPTIDASE"/>
    <property type="match status" value="1"/>
</dbReference>
<comment type="similarity">
    <text evidence="6">Belongs to the peptidase M24A family. Methionine aminopeptidase type 1 subfamily.</text>
</comment>
<proteinExistence type="inferred from homology"/>
<dbReference type="RefSeq" id="WP_123662970.1">
    <property type="nucleotide sequence ID" value="NZ_RARA01000024.1"/>
</dbReference>
<dbReference type="HAMAP" id="MF_01974">
    <property type="entry name" value="MetAP_1"/>
    <property type="match status" value="1"/>
</dbReference>
<dbReference type="Proteomes" id="UP000270927">
    <property type="component" value="Unassembled WGS sequence"/>
</dbReference>
<evidence type="ECO:0000256" key="2">
    <source>
        <dbReference type="ARBA" id="ARBA00022438"/>
    </source>
</evidence>
<comment type="subunit">
    <text evidence="6">Monomer.</text>
</comment>
<keyword evidence="10" id="KW-1185">Reference proteome</keyword>
<dbReference type="CDD" id="cd01086">
    <property type="entry name" value="MetAP1"/>
    <property type="match status" value="1"/>
</dbReference>
<evidence type="ECO:0000256" key="5">
    <source>
        <dbReference type="ARBA" id="ARBA00022801"/>
    </source>
</evidence>
<dbReference type="GO" id="GO:0070006">
    <property type="term" value="F:metalloaminopeptidase activity"/>
    <property type="evidence" value="ECO:0007669"/>
    <property type="project" value="UniProtKB-UniRule"/>
</dbReference>
<dbReference type="GO" id="GO:0006508">
    <property type="term" value="P:proteolysis"/>
    <property type="evidence" value="ECO:0007669"/>
    <property type="project" value="UniProtKB-KW"/>
</dbReference>
<evidence type="ECO:0000259" key="8">
    <source>
        <dbReference type="Pfam" id="PF00557"/>
    </source>
</evidence>
<dbReference type="InterPro" id="IPR000994">
    <property type="entry name" value="Pept_M24"/>
</dbReference>
<gene>
    <name evidence="6 9" type="primary">map</name>
    <name evidence="9" type="ORF">EDM02_03085</name>
</gene>
<feature type="binding site" evidence="6">
    <location>
        <position position="94"/>
    </location>
    <ligand>
        <name>a divalent metal cation</name>
        <dbReference type="ChEBI" id="CHEBI:60240"/>
        <label>1</label>
    </ligand>
</feature>
<evidence type="ECO:0000256" key="3">
    <source>
        <dbReference type="ARBA" id="ARBA00022670"/>
    </source>
</evidence>
<dbReference type="InterPro" id="IPR001714">
    <property type="entry name" value="Pept_M24_MAP"/>
</dbReference>
<dbReference type="PANTHER" id="PTHR43330:SF27">
    <property type="entry name" value="METHIONINE AMINOPEPTIDASE"/>
    <property type="match status" value="1"/>
</dbReference>
<dbReference type="InterPro" id="IPR036005">
    <property type="entry name" value="Creatinase/aminopeptidase-like"/>
</dbReference>
<comment type="cofactor">
    <cofactor evidence="6">
        <name>Co(2+)</name>
        <dbReference type="ChEBI" id="CHEBI:48828"/>
    </cofactor>
    <cofactor evidence="6">
        <name>Zn(2+)</name>
        <dbReference type="ChEBI" id="CHEBI:29105"/>
    </cofactor>
    <cofactor evidence="6">
        <name>Mn(2+)</name>
        <dbReference type="ChEBI" id="CHEBI:29035"/>
    </cofactor>
    <cofactor evidence="6">
        <name>Fe(2+)</name>
        <dbReference type="ChEBI" id="CHEBI:29033"/>
    </cofactor>
    <text evidence="6">Binds 2 divalent metal cations per subunit. Has a high-affinity and a low affinity metal-binding site. The true nature of the physiological cofactor is under debate. The enzyme is active with cobalt, zinc, manganese or divalent iron ions. Most likely, methionine aminopeptidases function as mononuclear Fe(2+)-metalloproteases under physiological conditions, and the catalytically relevant metal-binding site has been assigned to the histidine-containing high-affinity site.</text>
</comment>
<dbReference type="GO" id="GO:0046872">
    <property type="term" value="F:metal ion binding"/>
    <property type="evidence" value="ECO:0007669"/>
    <property type="project" value="UniProtKB-UniRule"/>
</dbReference>
<reference evidence="9 10" key="1">
    <citation type="submission" date="2018-09" db="EMBL/GenBank/DDBJ databases">
        <title>Comparative Genomics of Wolbachia-Cardinium Dual Endosymbiosis in a Plant-Parasitic Nematode.</title>
        <authorList>
            <person name="Brown A.M.V."/>
            <person name="Wasala S.K."/>
            <person name="Howe D.K."/>
            <person name="Peetz A.B."/>
            <person name="Zasada I.A."/>
            <person name="Denver D.R."/>
        </authorList>
    </citation>
    <scope>NUCLEOTIDE SEQUENCE [LARGE SCALE GENOMIC DNA]</scope>
    <source>
        <strain evidence="9 10">Pp_1</strain>
    </source>
</reference>
<keyword evidence="3 6" id="KW-0645">Protease</keyword>
<dbReference type="Gene3D" id="3.90.230.10">
    <property type="entry name" value="Creatinase/methionine aminopeptidase superfamily"/>
    <property type="match status" value="1"/>
</dbReference>
<evidence type="ECO:0000256" key="7">
    <source>
        <dbReference type="RuleBase" id="RU003653"/>
    </source>
</evidence>
<feature type="binding site" evidence="6">
    <location>
        <position position="232"/>
    </location>
    <ligand>
        <name>a divalent metal cation</name>
        <dbReference type="ChEBI" id="CHEBI:60240"/>
        <label>1</label>
    </ligand>
</feature>
<evidence type="ECO:0000256" key="1">
    <source>
        <dbReference type="ARBA" id="ARBA00002521"/>
    </source>
</evidence>